<comment type="similarity">
    <text evidence="2">Belongs to the glycosyl hydrolase 3 family.</text>
</comment>
<protein>
    <recommendedName>
        <fullName evidence="3">beta-N-acetylhexosaminidase</fullName>
        <ecNumber evidence="3">3.2.1.52</ecNumber>
    </recommendedName>
</protein>
<evidence type="ECO:0000313" key="7">
    <source>
        <dbReference type="EMBL" id="QJE97833.1"/>
    </source>
</evidence>
<dbReference type="Pfam" id="PF00933">
    <property type="entry name" value="Glyco_hydro_3"/>
    <property type="match status" value="1"/>
</dbReference>
<keyword evidence="5 7" id="KW-0326">Glycosidase</keyword>
<dbReference type="GO" id="GO:0005975">
    <property type="term" value="P:carbohydrate metabolic process"/>
    <property type="evidence" value="ECO:0007669"/>
    <property type="project" value="InterPro"/>
</dbReference>
<dbReference type="PANTHER" id="PTHR30480:SF13">
    <property type="entry name" value="BETA-HEXOSAMINIDASE"/>
    <property type="match status" value="1"/>
</dbReference>
<evidence type="ECO:0000256" key="1">
    <source>
        <dbReference type="ARBA" id="ARBA00001231"/>
    </source>
</evidence>
<evidence type="ECO:0000256" key="2">
    <source>
        <dbReference type="ARBA" id="ARBA00005336"/>
    </source>
</evidence>
<evidence type="ECO:0000313" key="8">
    <source>
        <dbReference type="Proteomes" id="UP000501812"/>
    </source>
</evidence>
<evidence type="ECO:0000256" key="4">
    <source>
        <dbReference type="ARBA" id="ARBA00022801"/>
    </source>
</evidence>
<gene>
    <name evidence="7" type="primary">nagZ</name>
    <name evidence="7" type="ORF">HHL09_19270</name>
</gene>
<dbReference type="GO" id="GO:0009254">
    <property type="term" value="P:peptidoglycan turnover"/>
    <property type="evidence" value="ECO:0007669"/>
    <property type="project" value="TreeGrafter"/>
</dbReference>
<dbReference type="InterPro" id="IPR050226">
    <property type="entry name" value="NagZ_Beta-hexosaminidase"/>
</dbReference>
<dbReference type="InterPro" id="IPR036962">
    <property type="entry name" value="Glyco_hydro_3_N_sf"/>
</dbReference>
<evidence type="ECO:0000256" key="5">
    <source>
        <dbReference type="ARBA" id="ARBA00023295"/>
    </source>
</evidence>
<dbReference type="SUPFAM" id="SSF51445">
    <property type="entry name" value="(Trans)glycosidases"/>
    <property type="match status" value="1"/>
</dbReference>
<dbReference type="KEGG" id="luo:HHL09_19270"/>
<dbReference type="NCBIfam" id="NF003740">
    <property type="entry name" value="PRK05337.1"/>
    <property type="match status" value="1"/>
</dbReference>
<dbReference type="EC" id="3.2.1.52" evidence="3"/>
<reference evidence="7 8" key="1">
    <citation type="submission" date="2020-04" db="EMBL/GenBank/DDBJ databases">
        <title>Luteolibacter sp. G-1-1-1 isolated from soil.</title>
        <authorList>
            <person name="Dahal R.H."/>
        </authorList>
    </citation>
    <scope>NUCLEOTIDE SEQUENCE [LARGE SCALE GENOMIC DNA]</scope>
    <source>
        <strain evidence="7 8">G-1-1-1</strain>
    </source>
</reference>
<dbReference type="AlphaFoldDB" id="A0A858RPI6"/>
<dbReference type="Proteomes" id="UP000501812">
    <property type="component" value="Chromosome"/>
</dbReference>
<feature type="domain" description="Glycoside hydrolase family 3 N-terminal" evidence="6">
    <location>
        <begin position="24"/>
        <end position="320"/>
    </location>
</feature>
<proteinExistence type="inferred from homology"/>
<dbReference type="Gene3D" id="3.20.20.300">
    <property type="entry name" value="Glycoside hydrolase, family 3, N-terminal domain"/>
    <property type="match status" value="1"/>
</dbReference>
<keyword evidence="4 7" id="KW-0378">Hydrolase</keyword>
<dbReference type="PANTHER" id="PTHR30480">
    <property type="entry name" value="BETA-HEXOSAMINIDASE-RELATED"/>
    <property type="match status" value="1"/>
</dbReference>
<dbReference type="InterPro" id="IPR017853">
    <property type="entry name" value="GH"/>
</dbReference>
<keyword evidence="8" id="KW-1185">Reference proteome</keyword>
<accession>A0A858RPI6</accession>
<name>A0A858RPI6_9BACT</name>
<sequence length="365" mass="40100">MGRPSSQAPLVNGHLLLLGVQGPEITPEEAALFRKLQPAGYILFGRNIVSAVQTRKLTDDLRDLSVDEPILAIDQEGGRVTRTKDIAPALPSANAFAAKGDPLLSARAGVLIGDQLRLLGFNLDFAPVLDLDHHPGVQNALRGRCWGRDPQKVIDHAGSWNRWLRKRAVRSCAKHFPACGRALSDPHFDLPVSDATIPDLLKEDIIPYTALMPELDAVMLAHVLFPAIDPDRPASLSKRIVTGLLREQLGFDKHLVLTDDLDMGAIADRYKDNSDVVAAIEAGNDLAMICHRTERAEAAAKELGKLSSYAIEGQEKRLARFRKKLHGPLKWSEEKWESLNKEIDELVAKVPELGSELPNSPVADY</sequence>
<dbReference type="EMBL" id="CP051774">
    <property type="protein sequence ID" value="QJE97833.1"/>
    <property type="molecule type" value="Genomic_DNA"/>
</dbReference>
<evidence type="ECO:0000259" key="6">
    <source>
        <dbReference type="Pfam" id="PF00933"/>
    </source>
</evidence>
<dbReference type="InterPro" id="IPR001764">
    <property type="entry name" value="Glyco_hydro_3_N"/>
</dbReference>
<organism evidence="7 8">
    <name type="scientific">Luteolibacter luteus</name>
    <dbReference type="NCBI Taxonomy" id="2728835"/>
    <lineage>
        <taxon>Bacteria</taxon>
        <taxon>Pseudomonadati</taxon>
        <taxon>Verrucomicrobiota</taxon>
        <taxon>Verrucomicrobiia</taxon>
        <taxon>Verrucomicrobiales</taxon>
        <taxon>Verrucomicrobiaceae</taxon>
        <taxon>Luteolibacter</taxon>
    </lineage>
</organism>
<comment type="catalytic activity">
    <reaction evidence="1">
        <text>Hydrolysis of terminal non-reducing N-acetyl-D-hexosamine residues in N-acetyl-beta-D-hexosaminides.</text>
        <dbReference type="EC" id="3.2.1.52"/>
    </reaction>
</comment>
<evidence type="ECO:0000256" key="3">
    <source>
        <dbReference type="ARBA" id="ARBA00012663"/>
    </source>
</evidence>
<dbReference type="GO" id="GO:0004563">
    <property type="term" value="F:beta-N-acetylhexosaminidase activity"/>
    <property type="evidence" value="ECO:0007669"/>
    <property type="project" value="UniProtKB-EC"/>
</dbReference>